<dbReference type="NCBIfam" id="TIGR00227">
    <property type="entry name" value="ribD_Cterm"/>
    <property type="match status" value="1"/>
</dbReference>
<evidence type="ECO:0000259" key="5">
    <source>
        <dbReference type="Pfam" id="PF01872"/>
    </source>
</evidence>
<gene>
    <name evidence="6" type="ORF">LCGC14_3137510</name>
</gene>
<dbReference type="UniPathway" id="UPA00275">
    <property type="reaction ID" value="UER00402"/>
</dbReference>
<dbReference type="GO" id="GO:0009231">
    <property type="term" value="P:riboflavin biosynthetic process"/>
    <property type="evidence" value="ECO:0007669"/>
    <property type="project" value="UniProtKB-UniPathway"/>
</dbReference>
<accession>A0A0F8Y4V9</accession>
<evidence type="ECO:0000256" key="1">
    <source>
        <dbReference type="ARBA" id="ARBA00004910"/>
    </source>
</evidence>
<dbReference type="Gene3D" id="3.40.430.10">
    <property type="entry name" value="Dihydrofolate Reductase, subunit A"/>
    <property type="match status" value="1"/>
</dbReference>
<name>A0A0F8Y4V9_9ZZZZ</name>
<dbReference type="InterPro" id="IPR011549">
    <property type="entry name" value="RibD_C"/>
</dbReference>
<comment type="caution">
    <text evidence="6">The sequence shown here is derived from an EMBL/GenBank/DDBJ whole genome shotgun (WGS) entry which is preliminary data.</text>
</comment>
<dbReference type="InterPro" id="IPR024072">
    <property type="entry name" value="DHFR-like_dom_sf"/>
</dbReference>
<comment type="pathway">
    <text evidence="1">Cofactor biosynthesis; riboflavin biosynthesis; 5-amino-6-(D-ribitylamino)uracil from GTP: step 3/4.</text>
</comment>
<dbReference type="EMBL" id="LAZR01068674">
    <property type="protein sequence ID" value="KKK49194.1"/>
    <property type="molecule type" value="Genomic_DNA"/>
</dbReference>
<dbReference type="InterPro" id="IPR004794">
    <property type="entry name" value="Eubact_RibD"/>
</dbReference>
<evidence type="ECO:0000256" key="3">
    <source>
        <dbReference type="ARBA" id="ARBA00022857"/>
    </source>
</evidence>
<feature type="domain" description="Bacterial bifunctional deaminase-reductase C-terminal" evidence="5">
    <location>
        <begin position="44"/>
        <end position="257"/>
    </location>
</feature>
<dbReference type="GO" id="GO:0008835">
    <property type="term" value="F:diaminohydroxyphosphoribosylaminopyrimidine deaminase activity"/>
    <property type="evidence" value="ECO:0007669"/>
    <property type="project" value="InterPro"/>
</dbReference>
<proteinExistence type="predicted"/>
<evidence type="ECO:0000313" key="6">
    <source>
        <dbReference type="EMBL" id="KKK49194.1"/>
    </source>
</evidence>
<dbReference type="InterPro" id="IPR002734">
    <property type="entry name" value="RibDG_C"/>
</dbReference>
<protein>
    <recommendedName>
        <fullName evidence="2">5-amino-6-(5-phosphoribosylamino)uracil reductase</fullName>
        <ecNumber evidence="2">1.1.1.193</ecNumber>
    </recommendedName>
</protein>
<feature type="non-terminal residue" evidence="6">
    <location>
        <position position="1"/>
    </location>
</feature>
<dbReference type="PANTHER" id="PTHR38011:SF7">
    <property type="entry name" value="2,5-DIAMINO-6-RIBOSYLAMINO-4(3H)-PYRIMIDINONE 5'-PHOSPHATE REDUCTASE"/>
    <property type="match status" value="1"/>
</dbReference>
<evidence type="ECO:0000256" key="4">
    <source>
        <dbReference type="ARBA" id="ARBA00023002"/>
    </source>
</evidence>
<keyword evidence="3" id="KW-0521">NADP</keyword>
<organism evidence="6">
    <name type="scientific">marine sediment metagenome</name>
    <dbReference type="NCBI Taxonomy" id="412755"/>
    <lineage>
        <taxon>unclassified sequences</taxon>
        <taxon>metagenomes</taxon>
        <taxon>ecological metagenomes</taxon>
    </lineage>
</organism>
<keyword evidence="4" id="KW-0560">Oxidoreductase</keyword>
<dbReference type="EC" id="1.1.1.193" evidence="2"/>
<dbReference type="Pfam" id="PF01872">
    <property type="entry name" value="RibD_C"/>
    <property type="match status" value="1"/>
</dbReference>
<reference evidence="6" key="1">
    <citation type="journal article" date="2015" name="Nature">
        <title>Complex archaea that bridge the gap between prokaryotes and eukaryotes.</title>
        <authorList>
            <person name="Spang A."/>
            <person name="Saw J.H."/>
            <person name="Jorgensen S.L."/>
            <person name="Zaremba-Niedzwiedzka K."/>
            <person name="Martijn J."/>
            <person name="Lind A.E."/>
            <person name="van Eijk R."/>
            <person name="Schleper C."/>
            <person name="Guy L."/>
            <person name="Ettema T.J."/>
        </authorList>
    </citation>
    <scope>NUCLEOTIDE SEQUENCE</scope>
</reference>
<dbReference type="PANTHER" id="PTHR38011">
    <property type="entry name" value="DIHYDROFOLATE REDUCTASE FAMILY PROTEIN (AFU_ORTHOLOGUE AFUA_8G06820)"/>
    <property type="match status" value="1"/>
</dbReference>
<evidence type="ECO:0000256" key="2">
    <source>
        <dbReference type="ARBA" id="ARBA00013173"/>
    </source>
</evidence>
<dbReference type="SUPFAM" id="SSF53597">
    <property type="entry name" value="Dihydrofolate reductase-like"/>
    <property type="match status" value="1"/>
</dbReference>
<dbReference type="GO" id="GO:0008703">
    <property type="term" value="F:5-amino-6-(5-phosphoribosylamino)uracil reductase activity"/>
    <property type="evidence" value="ECO:0007669"/>
    <property type="project" value="UniProtKB-EC"/>
</dbReference>
<dbReference type="GO" id="GO:0050661">
    <property type="term" value="F:NADP binding"/>
    <property type="evidence" value="ECO:0007669"/>
    <property type="project" value="InterPro"/>
</dbReference>
<dbReference type="InterPro" id="IPR050765">
    <property type="entry name" value="Riboflavin_Biosynth_HTPR"/>
</dbReference>
<sequence>EHANGCGIEQLRSAAVEVQTGVCEAEAKLLNAPFIKFAKTGRCWVVLKWAQSIDGRVAWADRTDGRKWISNELSRKDAHKLRRRAGGILVGIGTVLADDPLLTARPGRKGKQPTRIVLDSHLRIPVDCKLLATAKKTPLLILTSEETAQTNPQVAEKITQKGAELLAYPDTQGKSNLYFLLDELSRRGITQLLVEGGPTVITSFLKERLADEICVYIAPQILGAQGSVDIVGPMAELTEAVGLHYVDIERFGDDICLTGLLSSLL</sequence>
<dbReference type="AlphaFoldDB" id="A0A0F8Y4V9"/>
<dbReference type="NCBIfam" id="TIGR00326">
    <property type="entry name" value="eubact_ribD"/>
    <property type="match status" value="1"/>
</dbReference>